<organism evidence="1 2">
    <name type="scientific">Naganishia cerealis</name>
    <dbReference type="NCBI Taxonomy" id="610337"/>
    <lineage>
        <taxon>Eukaryota</taxon>
        <taxon>Fungi</taxon>
        <taxon>Dikarya</taxon>
        <taxon>Basidiomycota</taxon>
        <taxon>Agaricomycotina</taxon>
        <taxon>Tremellomycetes</taxon>
        <taxon>Filobasidiales</taxon>
        <taxon>Filobasidiaceae</taxon>
        <taxon>Naganishia</taxon>
    </lineage>
</organism>
<sequence length="396" mass="43706">MPPPPPIHVFRSHAYPLHTTAFSANNQLLYAGDEDGWVTITDLKVKRVVAHWKAHESGVLAVGEWLGGLVSHGRDNIIHFHAPLDRALVWNPNSAVNQSGDAQLSNGTSQVQPAASDSSLTNLLQPPRIIRSLPVNSLNFCGFHLLSIPAGYELHPRHTEEPEETVSNKEQDCNLDEAKRNLTWTEFGEKGSGTQGLLAVPNLTDSETIDIYHLPSFGRLHAAVGTRASPAPLHLEGKIRSGLVMSVRLYLIPTNKVGSETITDENTEESLVKSHSRHDALALRLVAAYEDGRVEHWECNDWPKRSDPRLRAAADVPAAGKGWHILWTQKGHNEANLSDTGDDSSVLEIAGEDSEDESDAESPFQKATIHKVMRWMASGAKDRRLALWELKDFSKK</sequence>
<reference evidence="1" key="1">
    <citation type="submission" date="2023-04" db="EMBL/GenBank/DDBJ databases">
        <title>Draft Genome sequencing of Naganishia species isolated from polar environments using Oxford Nanopore Technology.</title>
        <authorList>
            <person name="Leo P."/>
            <person name="Venkateswaran K."/>
        </authorList>
    </citation>
    <scope>NUCLEOTIDE SEQUENCE</scope>
    <source>
        <strain evidence="1">MNA-CCFEE 5261</strain>
    </source>
</reference>
<comment type="caution">
    <text evidence="1">The sequence shown here is derived from an EMBL/GenBank/DDBJ whole genome shotgun (WGS) entry which is preliminary data.</text>
</comment>
<evidence type="ECO:0000313" key="2">
    <source>
        <dbReference type="Proteomes" id="UP001241377"/>
    </source>
</evidence>
<evidence type="ECO:0000313" key="1">
    <source>
        <dbReference type="EMBL" id="KAJ9107197.1"/>
    </source>
</evidence>
<keyword evidence="2" id="KW-1185">Reference proteome</keyword>
<name>A0ACC2W6D4_9TREE</name>
<dbReference type="Proteomes" id="UP001241377">
    <property type="component" value="Unassembled WGS sequence"/>
</dbReference>
<protein>
    <submittedName>
        <fullName evidence="1">Uncharacterized protein</fullName>
    </submittedName>
</protein>
<gene>
    <name evidence="1" type="ORF">QFC19_002857</name>
</gene>
<accession>A0ACC2W6D4</accession>
<dbReference type="EMBL" id="JASBWR010000025">
    <property type="protein sequence ID" value="KAJ9107197.1"/>
    <property type="molecule type" value="Genomic_DNA"/>
</dbReference>
<proteinExistence type="predicted"/>